<reference evidence="1 2" key="1">
    <citation type="submission" date="2014-10" db="EMBL/GenBank/DDBJ databases">
        <title>Genome sequence of Clostridium aceticum DSM 1496.</title>
        <authorList>
            <person name="Poehlein A."/>
            <person name="Schiel-Bengelsdorf B."/>
            <person name="Gottschalk G."/>
            <person name="Duerre P."/>
            <person name="Daniel R."/>
        </authorList>
    </citation>
    <scope>NUCLEOTIDE SEQUENCE [LARGE SCALE GENOMIC DNA]</scope>
    <source>
        <strain evidence="1 2">DSM 1496</strain>
    </source>
</reference>
<proteinExistence type="predicted"/>
<dbReference type="Proteomes" id="UP000035704">
    <property type="component" value="Chromosome"/>
</dbReference>
<organism evidence="1 2">
    <name type="scientific">Clostridium aceticum</name>
    <dbReference type="NCBI Taxonomy" id="84022"/>
    <lineage>
        <taxon>Bacteria</taxon>
        <taxon>Bacillati</taxon>
        <taxon>Bacillota</taxon>
        <taxon>Clostridia</taxon>
        <taxon>Eubacteriales</taxon>
        <taxon>Clostridiaceae</taxon>
        <taxon>Clostridium</taxon>
    </lineage>
</organism>
<dbReference type="PATRIC" id="fig|84022.5.peg.2023"/>
<evidence type="ECO:0000313" key="2">
    <source>
        <dbReference type="Proteomes" id="UP000035704"/>
    </source>
</evidence>
<dbReference type="EMBL" id="CP009687">
    <property type="protein sequence ID" value="AKL93791.1"/>
    <property type="molecule type" value="Genomic_DNA"/>
</dbReference>
<dbReference type="KEGG" id="cace:CACET_c02750"/>
<dbReference type="STRING" id="84022.CACET_c02750"/>
<protein>
    <submittedName>
        <fullName evidence="1">Uncharacterized protein</fullName>
    </submittedName>
</protein>
<dbReference type="AlphaFoldDB" id="A0A0D8I6E8"/>
<dbReference type="OrthoDB" id="1948885at2"/>
<evidence type="ECO:0000313" key="1">
    <source>
        <dbReference type="EMBL" id="AKL93791.1"/>
    </source>
</evidence>
<dbReference type="RefSeq" id="WP_044826110.1">
    <property type="nucleotide sequence ID" value="NZ_CP009687.1"/>
</dbReference>
<name>A0A0D8I6E8_9CLOT</name>
<gene>
    <name evidence="1" type="ORF">CACET_c02750</name>
</gene>
<sequence length="390" mass="43732">MKKMLIITLVLALMLTTVGFASAETSYWEELKSMYEWDAMEGNISMELTLVTPPDSSHHYHVHMYSQTNLKDFTSYTEMHIKDAEGLQTIPTIKAYTQGSNLYINRDAVLAFLAAIGQSEAVAISEEYVMLQNNQNAIELNSNILKDMVAFIEEMDLGMDLGMTQEDNVYTLTLTSDEMIDLLDAYIQYILNNIDQLPSGLIPSEAMPTEEEMQEALQAYNTFLAPYKEMAKEFTKGSLYHQVSTFEDDSYHEDATLTFVTPMGQLNMKMTSTSKKLDSSTIQLPTSVMVITEEEFTNLLTGGLTPAPSMELKAVIDLEGNYAKLGESIEEGKLSLHLLNQRAHIAMTDVSKLLDIELAASEDLVAVRDLENYGYLVVWNAANSTIQIYQ</sequence>
<keyword evidence="2" id="KW-1185">Reference proteome</keyword>
<accession>A0A0D8I6E8</accession>